<reference evidence="2" key="2">
    <citation type="submission" date="2015-03" db="UniProtKB">
        <authorList>
            <consortium name="EnsemblPlants"/>
        </authorList>
    </citation>
    <scope>IDENTIFICATION</scope>
</reference>
<evidence type="ECO:0000313" key="3">
    <source>
        <dbReference type="Proteomes" id="UP000032141"/>
    </source>
</evidence>
<organism evidence="2 3">
    <name type="scientific">Brassica oleracea var. oleracea</name>
    <dbReference type="NCBI Taxonomy" id="109376"/>
    <lineage>
        <taxon>Eukaryota</taxon>
        <taxon>Viridiplantae</taxon>
        <taxon>Streptophyta</taxon>
        <taxon>Embryophyta</taxon>
        <taxon>Tracheophyta</taxon>
        <taxon>Spermatophyta</taxon>
        <taxon>Magnoliopsida</taxon>
        <taxon>eudicotyledons</taxon>
        <taxon>Gunneridae</taxon>
        <taxon>Pentapetalae</taxon>
        <taxon>rosids</taxon>
        <taxon>malvids</taxon>
        <taxon>Brassicales</taxon>
        <taxon>Brassicaceae</taxon>
        <taxon>Brassiceae</taxon>
        <taxon>Brassica</taxon>
    </lineage>
</organism>
<dbReference type="HOGENOM" id="CLU_006767_8_2_1"/>
<dbReference type="Proteomes" id="UP000032141">
    <property type="component" value="Chromosome C4"/>
</dbReference>
<dbReference type="eggNOG" id="ENOG502RJNC">
    <property type="taxonomic scope" value="Eukaryota"/>
</dbReference>
<proteinExistence type="predicted"/>
<evidence type="ECO:0000313" key="2">
    <source>
        <dbReference type="EnsemblPlants" id="Bo4g136920.1"/>
    </source>
</evidence>
<dbReference type="Gramene" id="Bo4g136920.1">
    <property type="protein sequence ID" value="Bo4g136920.1"/>
    <property type="gene ID" value="Bo4g136920"/>
</dbReference>
<sequence length="538" mass="60659">MLNDLYTPALFGKDAPPVFNDRRGTGVDTALADIQYEGDDIYVGHVFKSKTDCKIKLAIHAMNMKFHFSTPRSSPSMLLSQCVGIGCPWRVYAVLLDASGKFQVRQAKLIHSCTVDERCNYHKLATTQVIGEIMQSRFVGIKRGPTAATIRKILLNEFHVNVSYWKAWRARELAMDHAMGTMVGSSSLIPAYLALLQSSNEGTTCFLQSTDVEDGGTRFKYFFCCIWGINLRVSVHAQSGCCRWDVIEREVWWLPTYSVCTKRKFPNRHANIYSGLRKIYHHAHRVACVVHLWRNIKATFKKSRLANLMSAAARTFTVTEFNQKFIEIQKINHACVAYLVDIGFDHWTRAHFKASALRRAKANREQGTLTPNAQKLVEENYDCQPVYHCMEYNSIGIPCIHALATATRIGFPSDALVAPPYYVTTWRQGYAGKIYPVPSVGGIEIGSGTPNDLLPPTVRRPPGRPRKVCILSRRKKEAPHPLGNANVVAVQVTTRRPAVTLYKKYVTMEKAYEGSSKLLLGNWVNKRKPLPSTDWPSK</sequence>
<accession>A0A0D3BZJ4</accession>
<dbReference type="Pfam" id="PF03108">
    <property type="entry name" value="DBD_Tnp_Mut"/>
    <property type="match status" value="1"/>
</dbReference>
<dbReference type="PANTHER" id="PTHR31973">
    <property type="entry name" value="POLYPROTEIN, PUTATIVE-RELATED"/>
    <property type="match status" value="1"/>
</dbReference>
<dbReference type="InterPro" id="IPR004332">
    <property type="entry name" value="Transposase_MuDR"/>
</dbReference>
<keyword evidence="3" id="KW-1185">Reference proteome</keyword>
<dbReference type="EnsemblPlants" id="Bo4g136920.1">
    <property type="protein sequence ID" value="Bo4g136920.1"/>
    <property type="gene ID" value="Bo4g136920"/>
</dbReference>
<feature type="domain" description="Transposase MuDR plant" evidence="1">
    <location>
        <begin position="40"/>
        <end position="104"/>
    </location>
</feature>
<evidence type="ECO:0000259" key="1">
    <source>
        <dbReference type="Pfam" id="PF03108"/>
    </source>
</evidence>
<dbReference type="PANTHER" id="PTHR31973:SF187">
    <property type="entry name" value="MUTATOR TRANSPOSASE MUDRA PROTEIN"/>
    <property type="match status" value="1"/>
</dbReference>
<protein>
    <recommendedName>
        <fullName evidence="1">Transposase MuDR plant domain-containing protein</fullName>
    </recommendedName>
</protein>
<reference evidence="2 3" key="1">
    <citation type="journal article" date="2014" name="Genome Biol.">
        <title>Transcriptome and methylome profiling reveals relics of genome dominance in the mesopolyploid Brassica oleracea.</title>
        <authorList>
            <person name="Parkin I.A."/>
            <person name="Koh C."/>
            <person name="Tang H."/>
            <person name="Robinson S.J."/>
            <person name="Kagale S."/>
            <person name="Clarke W.E."/>
            <person name="Town C.D."/>
            <person name="Nixon J."/>
            <person name="Krishnakumar V."/>
            <person name="Bidwell S.L."/>
            <person name="Denoeud F."/>
            <person name="Belcram H."/>
            <person name="Links M.G."/>
            <person name="Just J."/>
            <person name="Clarke C."/>
            <person name="Bender T."/>
            <person name="Huebert T."/>
            <person name="Mason A.S."/>
            <person name="Pires J.C."/>
            <person name="Barker G."/>
            <person name="Moore J."/>
            <person name="Walley P.G."/>
            <person name="Manoli S."/>
            <person name="Batley J."/>
            <person name="Edwards D."/>
            <person name="Nelson M.N."/>
            <person name="Wang X."/>
            <person name="Paterson A.H."/>
            <person name="King G."/>
            <person name="Bancroft I."/>
            <person name="Chalhoub B."/>
            <person name="Sharpe A.G."/>
        </authorList>
    </citation>
    <scope>NUCLEOTIDE SEQUENCE</scope>
    <source>
        <strain evidence="2 3">cv. TO1000</strain>
    </source>
</reference>
<dbReference type="AlphaFoldDB" id="A0A0D3BZJ4"/>
<name>A0A0D3BZJ4_BRAOL</name>